<reference evidence="1" key="1">
    <citation type="submission" date="2020-03" db="EMBL/GenBank/DDBJ databases">
        <title>A high-quality chromosome-level genome assembly of a woody plant with both climbing and erect habits, Rhamnella rubrinervis.</title>
        <authorList>
            <person name="Lu Z."/>
            <person name="Yang Y."/>
            <person name="Zhu X."/>
            <person name="Sun Y."/>
        </authorList>
    </citation>
    <scope>NUCLEOTIDE SEQUENCE</scope>
    <source>
        <strain evidence="1">BYM</strain>
        <tissue evidence="1">Leaf</tissue>
    </source>
</reference>
<evidence type="ECO:0000313" key="2">
    <source>
        <dbReference type="Proteomes" id="UP000796880"/>
    </source>
</evidence>
<dbReference type="Proteomes" id="UP000796880">
    <property type="component" value="Unassembled WGS sequence"/>
</dbReference>
<name>A0A8K0E6Z7_9ROSA</name>
<accession>A0A8K0E6Z7</accession>
<comment type="caution">
    <text evidence="1">The sequence shown here is derived from an EMBL/GenBank/DDBJ whole genome shotgun (WGS) entry which is preliminary data.</text>
</comment>
<keyword evidence="2" id="KW-1185">Reference proteome</keyword>
<dbReference type="AlphaFoldDB" id="A0A8K0E6Z7"/>
<sequence>MEFASVCSWCNVIWNCDAKKAVEDIAAEVEPIGWDTYHEVLAIRRRLSNSNWVLEWSHQESNFVADLVAKFSLESMSCVFADEFSVPSLPFNIVDRLASEQLGSRLYFLL</sequence>
<protein>
    <submittedName>
        <fullName evidence="1">Uncharacterized protein</fullName>
    </submittedName>
</protein>
<dbReference type="EMBL" id="VOIH02000007">
    <property type="protein sequence ID" value="KAF3441346.1"/>
    <property type="molecule type" value="Genomic_DNA"/>
</dbReference>
<evidence type="ECO:0000313" key="1">
    <source>
        <dbReference type="EMBL" id="KAF3441346.1"/>
    </source>
</evidence>
<organism evidence="1 2">
    <name type="scientific">Rhamnella rubrinervis</name>
    <dbReference type="NCBI Taxonomy" id="2594499"/>
    <lineage>
        <taxon>Eukaryota</taxon>
        <taxon>Viridiplantae</taxon>
        <taxon>Streptophyta</taxon>
        <taxon>Embryophyta</taxon>
        <taxon>Tracheophyta</taxon>
        <taxon>Spermatophyta</taxon>
        <taxon>Magnoliopsida</taxon>
        <taxon>eudicotyledons</taxon>
        <taxon>Gunneridae</taxon>
        <taxon>Pentapetalae</taxon>
        <taxon>rosids</taxon>
        <taxon>fabids</taxon>
        <taxon>Rosales</taxon>
        <taxon>Rhamnaceae</taxon>
        <taxon>rhamnoid group</taxon>
        <taxon>Rhamneae</taxon>
        <taxon>Rhamnella</taxon>
    </lineage>
</organism>
<proteinExistence type="predicted"/>
<gene>
    <name evidence="1" type="ORF">FNV43_RR15260</name>
</gene>